<dbReference type="PANTHER" id="PTHR43861:SF3">
    <property type="entry name" value="PUTATIVE (AFU_ORTHOLOGUE AFUA_2G14390)-RELATED"/>
    <property type="match status" value="1"/>
</dbReference>
<evidence type="ECO:0000313" key="3">
    <source>
        <dbReference type="EMBL" id="SJZ51596.1"/>
    </source>
</evidence>
<dbReference type="Pfam" id="PF08241">
    <property type="entry name" value="Methyltransf_11"/>
    <property type="match status" value="1"/>
</dbReference>
<dbReference type="CDD" id="cd02440">
    <property type="entry name" value="AdoMet_MTases"/>
    <property type="match status" value="1"/>
</dbReference>
<sequence>MTDKKFNENEYEKLDSPKRRKILPVDNILQGLGEINPGMVVADIGCGIGYLTLPLAERLRFSAGKVFAIDISPKMLNILESKIDRQQNIELVKSKESEVPIKSKQVDLSFLVTVFHELEEPEELIDEIKRFSKNKHRVVIVDWNDKERDMGPPAKIAFSKEEVIDIFKDKGYELLNTFKEDDNFYGLVFNIK</sequence>
<dbReference type="OrthoDB" id="9784101at2"/>
<keyword evidence="3" id="KW-0489">Methyltransferase</keyword>
<reference evidence="4" key="1">
    <citation type="submission" date="2017-02" db="EMBL/GenBank/DDBJ databases">
        <authorList>
            <person name="Varghese N."/>
            <person name="Submissions S."/>
        </authorList>
    </citation>
    <scope>NUCLEOTIDE SEQUENCE [LARGE SCALE GENOMIC DNA]</scope>
    <source>
        <strain evidence="4">ATCC BAA-73</strain>
    </source>
</reference>
<evidence type="ECO:0000256" key="1">
    <source>
        <dbReference type="ARBA" id="ARBA00022679"/>
    </source>
</evidence>
<evidence type="ECO:0000259" key="2">
    <source>
        <dbReference type="Pfam" id="PF08241"/>
    </source>
</evidence>
<dbReference type="InterPro" id="IPR029063">
    <property type="entry name" value="SAM-dependent_MTases_sf"/>
</dbReference>
<dbReference type="RefSeq" id="WP_078809556.1">
    <property type="nucleotide sequence ID" value="NZ_FUWM01000008.1"/>
</dbReference>
<gene>
    <name evidence="3" type="ORF">SAMN02745118_01060</name>
</gene>
<organism evidence="3 4">
    <name type="scientific">Selenihalanaerobacter shriftii</name>
    <dbReference type="NCBI Taxonomy" id="142842"/>
    <lineage>
        <taxon>Bacteria</taxon>
        <taxon>Bacillati</taxon>
        <taxon>Bacillota</taxon>
        <taxon>Clostridia</taxon>
        <taxon>Halanaerobiales</taxon>
        <taxon>Halobacteroidaceae</taxon>
        <taxon>Selenihalanaerobacter</taxon>
    </lineage>
</organism>
<feature type="domain" description="Methyltransferase type 11" evidence="2">
    <location>
        <begin position="43"/>
        <end position="135"/>
    </location>
</feature>
<dbReference type="SUPFAM" id="SSF53335">
    <property type="entry name" value="S-adenosyl-L-methionine-dependent methyltransferases"/>
    <property type="match status" value="1"/>
</dbReference>
<dbReference type="Proteomes" id="UP000190625">
    <property type="component" value="Unassembled WGS sequence"/>
</dbReference>
<dbReference type="GO" id="GO:0008757">
    <property type="term" value="F:S-adenosylmethionine-dependent methyltransferase activity"/>
    <property type="evidence" value="ECO:0007669"/>
    <property type="project" value="InterPro"/>
</dbReference>
<dbReference type="EMBL" id="FUWM01000008">
    <property type="protein sequence ID" value="SJZ51596.1"/>
    <property type="molecule type" value="Genomic_DNA"/>
</dbReference>
<dbReference type="STRING" id="142842.SAMN02745118_01060"/>
<dbReference type="Gene3D" id="3.40.50.150">
    <property type="entry name" value="Vaccinia Virus protein VP39"/>
    <property type="match status" value="1"/>
</dbReference>
<keyword evidence="4" id="KW-1185">Reference proteome</keyword>
<evidence type="ECO:0000313" key="4">
    <source>
        <dbReference type="Proteomes" id="UP000190625"/>
    </source>
</evidence>
<dbReference type="AlphaFoldDB" id="A0A1T4LA77"/>
<keyword evidence="1 3" id="KW-0808">Transferase</keyword>
<name>A0A1T4LA77_9FIRM</name>
<dbReference type="GO" id="GO:0032259">
    <property type="term" value="P:methylation"/>
    <property type="evidence" value="ECO:0007669"/>
    <property type="project" value="UniProtKB-KW"/>
</dbReference>
<dbReference type="InterPro" id="IPR013216">
    <property type="entry name" value="Methyltransf_11"/>
</dbReference>
<dbReference type="PANTHER" id="PTHR43861">
    <property type="entry name" value="TRANS-ACONITATE 2-METHYLTRANSFERASE-RELATED"/>
    <property type="match status" value="1"/>
</dbReference>
<accession>A0A1T4LA77</accession>
<proteinExistence type="predicted"/>
<protein>
    <submittedName>
        <fullName evidence="3">Methyltransferase domain-containing protein</fullName>
    </submittedName>
</protein>